<dbReference type="SUPFAM" id="SSF140111">
    <property type="entry name" value="Endosomal sorting complex assembly domain"/>
    <property type="match status" value="1"/>
</dbReference>
<feature type="compositionally biased region" description="Pro residues" evidence="7">
    <location>
        <begin position="39"/>
        <end position="49"/>
    </location>
</feature>
<dbReference type="GO" id="GO:0043162">
    <property type="term" value="P:ubiquitin-dependent protein catabolic process via the multivesicular body sorting pathway"/>
    <property type="evidence" value="ECO:0007669"/>
    <property type="project" value="UniProtKB-ARBA"/>
</dbReference>
<evidence type="ECO:0000256" key="4">
    <source>
        <dbReference type="ARBA" id="ARBA00022753"/>
    </source>
</evidence>
<dbReference type="InterPro" id="IPR029012">
    <property type="entry name" value="Helix_hairpin_bin_sf"/>
</dbReference>
<feature type="compositionally biased region" description="Polar residues" evidence="7">
    <location>
        <begin position="7"/>
        <end position="16"/>
    </location>
</feature>
<keyword evidence="4" id="KW-0967">Endosome</keyword>
<sequence length="252" mass="27839">MSYHSPRPSQSHFQFNSSTPPPPPPKPSAHSSGRATPQTGPPLPPPPIDPAYQHAQQYGDQAAAMQHAPIEPPPAGWLPDILKDKNTADLQAVLQDPALQRALVHSPDTAHPSIAASTAPLQELLAANLALADSLKNLESHLQHQRHATQTRLLSLRALERQWRSKQAEQDAALRDFGPPALYQRLSAAISEQEALCRGLEESFLDGEGEGGQASDREVAEFVRRIREGRKIAYLRQERKERWDEGRVGGWR</sequence>
<dbReference type="GO" id="GO:0006612">
    <property type="term" value="P:protein targeting to membrane"/>
    <property type="evidence" value="ECO:0007669"/>
    <property type="project" value="TreeGrafter"/>
</dbReference>
<gene>
    <name evidence="9" type="ORF">K490DRAFT_75421</name>
</gene>
<accession>A0A9P4HSH3</accession>
<organism evidence="9 10">
    <name type="scientific">Saccharata proteae CBS 121410</name>
    <dbReference type="NCBI Taxonomy" id="1314787"/>
    <lineage>
        <taxon>Eukaryota</taxon>
        <taxon>Fungi</taxon>
        <taxon>Dikarya</taxon>
        <taxon>Ascomycota</taxon>
        <taxon>Pezizomycotina</taxon>
        <taxon>Dothideomycetes</taxon>
        <taxon>Dothideomycetes incertae sedis</taxon>
        <taxon>Botryosphaeriales</taxon>
        <taxon>Saccharataceae</taxon>
        <taxon>Saccharata</taxon>
    </lineage>
</organism>
<dbReference type="PANTHER" id="PTHR13678:SF2">
    <property type="entry name" value="VACUOLAR PROTEIN SORTING-ASSOCIATED PROTEIN 37A"/>
    <property type="match status" value="1"/>
</dbReference>
<feature type="region of interest" description="Disordered" evidence="7">
    <location>
        <begin position="1"/>
        <end position="81"/>
    </location>
</feature>
<name>A0A9P4HSH3_9PEZI</name>
<evidence type="ECO:0000313" key="9">
    <source>
        <dbReference type="EMBL" id="KAF2085189.1"/>
    </source>
</evidence>
<comment type="similarity">
    <text evidence="2">Belongs to the VPS37 family.</text>
</comment>
<comment type="caution">
    <text evidence="9">The sequence shown here is derived from an EMBL/GenBank/DDBJ whole genome shotgun (WGS) entry which is preliminary data.</text>
</comment>
<evidence type="ECO:0000256" key="7">
    <source>
        <dbReference type="SAM" id="MobiDB-lite"/>
    </source>
</evidence>
<proteinExistence type="inferred from homology"/>
<dbReference type="EMBL" id="ML978733">
    <property type="protein sequence ID" value="KAF2085189.1"/>
    <property type="molecule type" value="Genomic_DNA"/>
</dbReference>
<dbReference type="Pfam" id="PF07200">
    <property type="entry name" value="Mod_r"/>
    <property type="match status" value="1"/>
</dbReference>
<evidence type="ECO:0000256" key="6">
    <source>
        <dbReference type="PROSITE-ProRule" id="PRU00646"/>
    </source>
</evidence>
<evidence type="ECO:0000256" key="2">
    <source>
        <dbReference type="ARBA" id="ARBA00007617"/>
    </source>
</evidence>
<dbReference type="PANTHER" id="PTHR13678">
    <property type="entry name" value="VACUOLAR PROTEIN SORTING-ASSOCIATED PROTEIN 37"/>
    <property type="match status" value="1"/>
</dbReference>
<dbReference type="Proteomes" id="UP000799776">
    <property type="component" value="Unassembled WGS sequence"/>
</dbReference>
<evidence type="ECO:0000313" key="10">
    <source>
        <dbReference type="Proteomes" id="UP000799776"/>
    </source>
</evidence>
<evidence type="ECO:0000256" key="5">
    <source>
        <dbReference type="ARBA" id="ARBA00022927"/>
    </source>
</evidence>
<keyword evidence="10" id="KW-1185">Reference proteome</keyword>
<evidence type="ECO:0000256" key="3">
    <source>
        <dbReference type="ARBA" id="ARBA00022448"/>
    </source>
</evidence>
<keyword evidence="5 6" id="KW-0653">Protein transport</keyword>
<dbReference type="PROSITE" id="PS51314">
    <property type="entry name" value="VPS37_C"/>
    <property type="match status" value="1"/>
</dbReference>
<dbReference type="GO" id="GO:0006623">
    <property type="term" value="P:protein targeting to vacuole"/>
    <property type="evidence" value="ECO:0007669"/>
    <property type="project" value="TreeGrafter"/>
</dbReference>
<dbReference type="InterPro" id="IPR037202">
    <property type="entry name" value="ESCRT_assembly_dom"/>
</dbReference>
<comment type="subcellular location">
    <subcellularLocation>
        <location evidence="1">Endosome</location>
    </subcellularLocation>
</comment>
<feature type="domain" description="VPS37 C-terminal" evidence="8">
    <location>
        <begin position="160"/>
        <end position="252"/>
    </location>
</feature>
<dbReference type="InterPro" id="IPR009851">
    <property type="entry name" value="Mod_r"/>
</dbReference>
<dbReference type="OrthoDB" id="10260857at2759"/>
<evidence type="ECO:0000256" key="1">
    <source>
        <dbReference type="ARBA" id="ARBA00004177"/>
    </source>
</evidence>
<dbReference type="AlphaFoldDB" id="A0A9P4HSH3"/>
<keyword evidence="3 6" id="KW-0813">Transport</keyword>
<evidence type="ECO:0000259" key="8">
    <source>
        <dbReference type="PROSITE" id="PS51314"/>
    </source>
</evidence>
<dbReference type="Gene3D" id="1.10.287.660">
    <property type="entry name" value="Helix hairpin bin"/>
    <property type="match status" value="1"/>
</dbReference>
<reference evidence="9" key="1">
    <citation type="journal article" date="2020" name="Stud. Mycol.">
        <title>101 Dothideomycetes genomes: a test case for predicting lifestyles and emergence of pathogens.</title>
        <authorList>
            <person name="Haridas S."/>
            <person name="Albert R."/>
            <person name="Binder M."/>
            <person name="Bloem J."/>
            <person name="Labutti K."/>
            <person name="Salamov A."/>
            <person name="Andreopoulos B."/>
            <person name="Baker S."/>
            <person name="Barry K."/>
            <person name="Bills G."/>
            <person name="Bluhm B."/>
            <person name="Cannon C."/>
            <person name="Castanera R."/>
            <person name="Culley D."/>
            <person name="Daum C."/>
            <person name="Ezra D."/>
            <person name="Gonzalez J."/>
            <person name="Henrissat B."/>
            <person name="Kuo A."/>
            <person name="Liang C."/>
            <person name="Lipzen A."/>
            <person name="Lutzoni F."/>
            <person name="Magnuson J."/>
            <person name="Mondo S."/>
            <person name="Nolan M."/>
            <person name="Ohm R."/>
            <person name="Pangilinan J."/>
            <person name="Park H.-J."/>
            <person name="Ramirez L."/>
            <person name="Alfaro M."/>
            <person name="Sun H."/>
            <person name="Tritt A."/>
            <person name="Yoshinaga Y."/>
            <person name="Zwiers L.-H."/>
            <person name="Turgeon B."/>
            <person name="Goodwin S."/>
            <person name="Spatafora J."/>
            <person name="Crous P."/>
            <person name="Grigoriev I."/>
        </authorList>
    </citation>
    <scope>NUCLEOTIDE SEQUENCE</scope>
    <source>
        <strain evidence="9">CBS 121410</strain>
    </source>
</reference>
<dbReference type="GO" id="GO:0000813">
    <property type="term" value="C:ESCRT I complex"/>
    <property type="evidence" value="ECO:0007669"/>
    <property type="project" value="UniProtKB-ARBA"/>
</dbReference>
<protein>
    <recommendedName>
        <fullName evidence="8">VPS37 C-terminal domain-containing protein</fullName>
    </recommendedName>
</protein>